<dbReference type="RefSeq" id="WP_263335278.1">
    <property type="nucleotide sequence ID" value="NZ_JAOVQO010000007.1"/>
</dbReference>
<dbReference type="EMBL" id="JAOVQO010000007">
    <property type="protein sequence ID" value="MCU9848168.1"/>
    <property type="molecule type" value="Genomic_DNA"/>
</dbReference>
<comment type="caution">
    <text evidence="2">The sequence shown here is derived from an EMBL/GenBank/DDBJ whole genome shotgun (WGS) entry which is preliminary data.</text>
</comment>
<evidence type="ECO:0008006" key="4">
    <source>
        <dbReference type="Google" id="ProtNLM"/>
    </source>
</evidence>
<sequence>MAARDNLHSRVVFWLKVALPLAALVILSTLFLVSRRIDTDAALPYTDIDVEELARDRRMIAPQYSGVTSDGGAVTVDAETAWPDTDGGNANAKAVIAAYDLKDGQRIDLVASTGRLDNDAGRMRLGGGVEIVTSTGYRMVTERLDGALDRTELFADSAVDAWAPFGTITAGRMQITLEGSEAPGYVLVFNGGVKLIYEPAN</sequence>
<reference evidence="2 3" key="1">
    <citation type="submission" date="2022-10" db="EMBL/GenBank/DDBJ databases">
        <title>Defluviimonas sp. nov., isolated from ocean surface sediments.</title>
        <authorList>
            <person name="He W."/>
            <person name="Wang L."/>
            <person name="Zhang D.-F."/>
        </authorList>
    </citation>
    <scope>NUCLEOTIDE SEQUENCE [LARGE SCALE GENOMIC DNA]</scope>
    <source>
        <strain evidence="2 3">WL0024</strain>
    </source>
</reference>
<evidence type="ECO:0000313" key="3">
    <source>
        <dbReference type="Proteomes" id="UP001209535"/>
    </source>
</evidence>
<accession>A0ABT2X2L2</accession>
<organism evidence="2 3">
    <name type="scientific">Albidovulum salinarum</name>
    <dbReference type="NCBI Taxonomy" id="2984153"/>
    <lineage>
        <taxon>Bacteria</taxon>
        <taxon>Pseudomonadati</taxon>
        <taxon>Pseudomonadota</taxon>
        <taxon>Alphaproteobacteria</taxon>
        <taxon>Rhodobacterales</taxon>
        <taxon>Paracoccaceae</taxon>
        <taxon>Albidovulum</taxon>
    </lineage>
</organism>
<evidence type="ECO:0000256" key="1">
    <source>
        <dbReference type="SAM" id="Phobius"/>
    </source>
</evidence>
<keyword evidence="1" id="KW-0472">Membrane</keyword>
<keyword evidence="1" id="KW-0812">Transmembrane</keyword>
<gene>
    <name evidence="2" type="ORF">OEZ60_09120</name>
</gene>
<feature type="transmembrane region" description="Helical" evidence="1">
    <location>
        <begin position="12"/>
        <end position="33"/>
    </location>
</feature>
<keyword evidence="1" id="KW-1133">Transmembrane helix</keyword>
<protein>
    <recommendedName>
        <fullName evidence="4">Lipopolysaccharide export system protein LptC</fullName>
    </recommendedName>
</protein>
<keyword evidence="3" id="KW-1185">Reference proteome</keyword>
<dbReference type="Proteomes" id="UP001209535">
    <property type="component" value="Unassembled WGS sequence"/>
</dbReference>
<name>A0ABT2X2L2_9RHOB</name>
<proteinExistence type="predicted"/>
<evidence type="ECO:0000313" key="2">
    <source>
        <dbReference type="EMBL" id="MCU9848168.1"/>
    </source>
</evidence>